<evidence type="ECO:0008006" key="3">
    <source>
        <dbReference type="Google" id="ProtNLM"/>
    </source>
</evidence>
<dbReference type="InterPro" id="IPR052992">
    <property type="entry name" value="SDR_member_12"/>
</dbReference>
<name>A0A1B6CLK3_9HEMI</name>
<evidence type="ECO:0000313" key="2">
    <source>
        <dbReference type="EMBL" id="JAS17583.1"/>
    </source>
</evidence>
<protein>
    <recommendedName>
        <fullName evidence="3">Dehydrogenase/reductase SDR family member 12</fullName>
    </recommendedName>
</protein>
<proteinExistence type="predicted"/>
<dbReference type="EMBL" id="GEDC01019715">
    <property type="protein sequence ID" value="JAS17583.1"/>
    <property type="molecule type" value="Transcribed_RNA"/>
</dbReference>
<dbReference type="PANTHER" id="PTHR44656">
    <property type="entry name" value="DEHYDROGENASE/REDUCTASE SDR FAMILY MEMBER 12"/>
    <property type="match status" value="1"/>
</dbReference>
<dbReference type="PRINTS" id="PR00081">
    <property type="entry name" value="GDHRDH"/>
</dbReference>
<dbReference type="EMBL" id="GEDC01022949">
    <property type="protein sequence ID" value="JAS14349.1"/>
    <property type="molecule type" value="Transcribed_RNA"/>
</dbReference>
<gene>
    <name evidence="1" type="ORF">g.27915</name>
    <name evidence="2" type="ORF">g.27918</name>
</gene>
<reference evidence="1" key="1">
    <citation type="submission" date="2015-12" db="EMBL/GenBank/DDBJ databases">
        <title>De novo transcriptome assembly of four potential Pierce s Disease insect vectors from Arizona vineyards.</title>
        <authorList>
            <person name="Tassone E.E."/>
        </authorList>
    </citation>
    <scope>NUCLEOTIDE SEQUENCE</scope>
</reference>
<dbReference type="InterPro" id="IPR036291">
    <property type="entry name" value="NAD(P)-bd_dom_sf"/>
</dbReference>
<organism evidence="1">
    <name type="scientific">Clastoptera arizonana</name>
    <name type="common">Arizona spittle bug</name>
    <dbReference type="NCBI Taxonomy" id="38151"/>
    <lineage>
        <taxon>Eukaryota</taxon>
        <taxon>Metazoa</taxon>
        <taxon>Ecdysozoa</taxon>
        <taxon>Arthropoda</taxon>
        <taxon>Hexapoda</taxon>
        <taxon>Insecta</taxon>
        <taxon>Pterygota</taxon>
        <taxon>Neoptera</taxon>
        <taxon>Paraneoptera</taxon>
        <taxon>Hemiptera</taxon>
        <taxon>Auchenorrhyncha</taxon>
        <taxon>Cercopoidea</taxon>
        <taxon>Clastopteridae</taxon>
        <taxon>Clastoptera</taxon>
    </lineage>
</organism>
<dbReference type="Gene3D" id="3.40.50.720">
    <property type="entry name" value="NAD(P)-binding Rossmann-like Domain"/>
    <property type="match status" value="1"/>
</dbReference>
<dbReference type="Pfam" id="PF00106">
    <property type="entry name" value="adh_short"/>
    <property type="match status" value="1"/>
</dbReference>
<dbReference type="AlphaFoldDB" id="A0A1B6CLK3"/>
<dbReference type="SUPFAM" id="SSF51735">
    <property type="entry name" value="NAD(P)-binding Rossmann-fold domains"/>
    <property type="match status" value="1"/>
</dbReference>
<accession>A0A1B6CLK3</accession>
<dbReference type="InterPro" id="IPR002347">
    <property type="entry name" value="SDR_fam"/>
</dbReference>
<evidence type="ECO:0000313" key="1">
    <source>
        <dbReference type="EMBL" id="JAS14349.1"/>
    </source>
</evidence>
<dbReference type="PANTHER" id="PTHR44656:SF7">
    <property type="entry name" value="DEHYDROGENASE_REDUCTASE SDR FAMILY MEMBER 12"/>
    <property type="match status" value="1"/>
</dbReference>
<sequence>MALFRKAVWFYRSWQEYTQAGYLEAASKFCESDLNVDLKGKSFMITGATSAIGQSLTKQIALRGGTVHMVCRNMQVAEVIRYSYIDQTKNERIYLHIVDLAHPRSVYQFTQEFREQYDTLDAIIHNAGCMIQTCVIDPDGLERNFATNVLAPHIITRQLIPLLHKSERGRIVFISSGEMLVHKLDPTDIQCQKLKEFDGMYSYAHNKRQQVILAEMYSREYPKLFTASMHPGWVDTPGLHASMPEFYNRMKDRLRTADQGADTALWLSISRSPLQNTSGLFYQDRISKPTHLPLSWTKPTLQEEDSFIKQLDHLMEKMSK</sequence>